<evidence type="ECO:0000259" key="5">
    <source>
        <dbReference type="PROSITE" id="PS50931"/>
    </source>
</evidence>
<dbReference type="GO" id="GO:0003700">
    <property type="term" value="F:DNA-binding transcription factor activity"/>
    <property type="evidence" value="ECO:0007669"/>
    <property type="project" value="InterPro"/>
</dbReference>
<dbReference type="EMBL" id="PPTT01000013">
    <property type="protein sequence ID" value="RDB68822.1"/>
    <property type="molecule type" value="Genomic_DNA"/>
</dbReference>
<comment type="similarity">
    <text evidence="1">Belongs to the LysR transcriptional regulatory family.</text>
</comment>
<keyword evidence="3" id="KW-0238">DNA-binding</keyword>
<keyword evidence="2" id="KW-0805">Transcription regulation</keyword>
<proteinExistence type="inferred from homology"/>
<dbReference type="GO" id="GO:0032993">
    <property type="term" value="C:protein-DNA complex"/>
    <property type="evidence" value="ECO:0007669"/>
    <property type="project" value="TreeGrafter"/>
</dbReference>
<dbReference type="EMBL" id="QICC01000005">
    <property type="protein sequence ID" value="RNM42901.1"/>
    <property type="molecule type" value="Genomic_DNA"/>
</dbReference>
<dbReference type="AlphaFoldDB" id="A0A3N0J0W6"/>
<name>A0A3N0J0W6_9ACTN</name>
<dbReference type="PANTHER" id="PTHR30346:SF28">
    <property type="entry name" value="HTH-TYPE TRANSCRIPTIONAL REGULATOR CYNR"/>
    <property type="match status" value="1"/>
</dbReference>
<gene>
    <name evidence="6" type="ORF">C1876_09035</name>
    <name evidence="7" type="ORF">DMP09_02210</name>
</gene>
<dbReference type="SUPFAM" id="SSF46785">
    <property type="entry name" value="Winged helix' DNA-binding domain"/>
    <property type="match status" value="1"/>
</dbReference>
<accession>A0A3N0J0W6</accession>
<dbReference type="InterPro" id="IPR005119">
    <property type="entry name" value="LysR_subst-bd"/>
</dbReference>
<evidence type="ECO:0000256" key="4">
    <source>
        <dbReference type="ARBA" id="ARBA00023163"/>
    </source>
</evidence>
<dbReference type="InterPro" id="IPR000847">
    <property type="entry name" value="LysR_HTH_N"/>
</dbReference>
<keyword evidence="4" id="KW-0804">Transcription</keyword>
<reference evidence="6 8" key="1">
    <citation type="journal article" date="2018" name="Elife">
        <title>Discovery and characterization of a prevalent human gut bacterial enzyme sufficient for the inactivation of a family of plant toxins.</title>
        <authorList>
            <person name="Koppel N."/>
            <person name="Bisanz J.E."/>
            <person name="Pandelia M.E."/>
            <person name="Turnbaugh P.J."/>
            <person name="Balskus E.P."/>
        </authorList>
    </citation>
    <scope>NUCLEOTIDE SEQUENCE [LARGE SCALE GENOMIC DNA]</scope>
    <source>
        <strain evidence="6 8">DSM 16107</strain>
    </source>
</reference>
<dbReference type="SUPFAM" id="SSF53850">
    <property type="entry name" value="Periplasmic binding protein-like II"/>
    <property type="match status" value="1"/>
</dbReference>
<dbReference type="Proteomes" id="UP000270112">
    <property type="component" value="Unassembled WGS sequence"/>
</dbReference>
<organism evidence="7 9">
    <name type="scientific">Eggerthella sinensis</name>
    <dbReference type="NCBI Taxonomy" id="242230"/>
    <lineage>
        <taxon>Bacteria</taxon>
        <taxon>Bacillati</taxon>
        <taxon>Actinomycetota</taxon>
        <taxon>Coriobacteriia</taxon>
        <taxon>Eggerthellales</taxon>
        <taxon>Eggerthellaceae</taxon>
        <taxon>Eggerthella</taxon>
    </lineage>
</organism>
<keyword evidence="8" id="KW-1185">Reference proteome</keyword>
<comment type="caution">
    <text evidence="7">The sequence shown here is derived from an EMBL/GenBank/DDBJ whole genome shotgun (WGS) entry which is preliminary data.</text>
</comment>
<dbReference type="Gene3D" id="1.10.10.10">
    <property type="entry name" value="Winged helix-like DNA-binding domain superfamily/Winged helix DNA-binding domain"/>
    <property type="match status" value="1"/>
</dbReference>
<evidence type="ECO:0000313" key="9">
    <source>
        <dbReference type="Proteomes" id="UP000270112"/>
    </source>
</evidence>
<evidence type="ECO:0000313" key="6">
    <source>
        <dbReference type="EMBL" id="RDB68822.1"/>
    </source>
</evidence>
<dbReference type="InterPro" id="IPR036390">
    <property type="entry name" value="WH_DNA-bd_sf"/>
</dbReference>
<dbReference type="Pfam" id="PF03466">
    <property type="entry name" value="LysR_substrate"/>
    <property type="match status" value="1"/>
</dbReference>
<dbReference type="Pfam" id="PF00126">
    <property type="entry name" value="HTH_1"/>
    <property type="match status" value="1"/>
</dbReference>
<protein>
    <recommendedName>
        <fullName evidence="5">HTH lysR-type domain-containing protein</fullName>
    </recommendedName>
</protein>
<dbReference type="Gene3D" id="3.40.190.290">
    <property type="match status" value="1"/>
</dbReference>
<evidence type="ECO:0000313" key="8">
    <source>
        <dbReference type="Proteomes" id="UP000253817"/>
    </source>
</evidence>
<evidence type="ECO:0000256" key="3">
    <source>
        <dbReference type="ARBA" id="ARBA00023125"/>
    </source>
</evidence>
<reference evidence="9" key="2">
    <citation type="submission" date="2018-05" db="EMBL/GenBank/DDBJ databases">
        <title>Genome Sequencing of selected type strains of the family Eggerthellaceae.</title>
        <authorList>
            <person name="Danylec N."/>
            <person name="Stoll D.A."/>
            <person name="Doetsch A."/>
            <person name="Huch M."/>
        </authorList>
    </citation>
    <scope>NUCLEOTIDE SEQUENCE [LARGE SCALE GENOMIC DNA]</scope>
    <source>
        <strain evidence="9">DSM 16107</strain>
    </source>
</reference>
<dbReference type="Proteomes" id="UP000253817">
    <property type="component" value="Unassembled WGS sequence"/>
</dbReference>
<evidence type="ECO:0000313" key="7">
    <source>
        <dbReference type="EMBL" id="RNM42901.1"/>
    </source>
</evidence>
<sequence length="329" mass="36415">MERFVYSGSRWWRGGKPLETAYLHEYITFSRSLNFAQAATELFVSQPTLRAHIHALEDEVGAALTVKRNGALELSPTGKLFLKKARAIVKLTEESVAECRAFSAASSSLVVGTLDFPPFEDVLLRALAAFREDCPDQHVEILFASGTYANVESVVDGRVDLSIFVHVQRCENGGVPQPVTMPRQVSSFFFMRGECRFWMNRSCPLFERAHISARDLDGYTLLLGNSDNMVEAGEAVASWFAQAGVQVEPDNQPCANYLDLYLSGLGETFGIALGGSRSGLRTSPDIRIFTVEDFVIPCDLHVLSNEERLDSCGQAFLERLQTLARESDA</sequence>
<dbReference type="PROSITE" id="PS50931">
    <property type="entry name" value="HTH_LYSR"/>
    <property type="match status" value="1"/>
</dbReference>
<feature type="domain" description="HTH lysR-type" evidence="5">
    <location>
        <begin position="18"/>
        <end position="75"/>
    </location>
</feature>
<dbReference type="InterPro" id="IPR036388">
    <property type="entry name" value="WH-like_DNA-bd_sf"/>
</dbReference>
<dbReference type="GO" id="GO:0003677">
    <property type="term" value="F:DNA binding"/>
    <property type="evidence" value="ECO:0007669"/>
    <property type="project" value="UniProtKB-KW"/>
</dbReference>
<reference evidence="7" key="3">
    <citation type="journal article" date="2019" name="Microbiol. Resour. Announc.">
        <title>Draft Genome Sequences of Type Strains of Gordonibacter faecihominis, Paraeggerthella hongkongensis, Parvibacter caecicola,Slackia equolifaciens, Slackia faecicanis, and Slackia isoflavoniconvertens.</title>
        <authorList>
            <person name="Danylec N."/>
            <person name="Stoll D.A."/>
            <person name="Dotsch A."/>
            <person name="Huch M."/>
        </authorList>
    </citation>
    <scope>NUCLEOTIDE SEQUENCE</scope>
    <source>
        <strain evidence="7">DSM 16107</strain>
    </source>
</reference>
<evidence type="ECO:0000256" key="1">
    <source>
        <dbReference type="ARBA" id="ARBA00009437"/>
    </source>
</evidence>
<dbReference type="PANTHER" id="PTHR30346">
    <property type="entry name" value="TRANSCRIPTIONAL DUAL REGULATOR HCAR-RELATED"/>
    <property type="match status" value="1"/>
</dbReference>
<evidence type="ECO:0000256" key="2">
    <source>
        <dbReference type="ARBA" id="ARBA00023015"/>
    </source>
</evidence>